<dbReference type="PANTHER" id="PTHR10920:SF13">
    <property type="entry name" value="PRE-RRNA 2'-O-RIBOSE RNA METHYLTRANSFERASE FTSJ3"/>
    <property type="match status" value="1"/>
</dbReference>
<protein>
    <recommendedName>
        <fullName evidence="5">Ribosomal RNA large subunit methyltransferase E</fullName>
        <ecNumber evidence="5">2.1.1.166</ecNumber>
    </recommendedName>
    <alternativeName>
        <fullName evidence="5">23S rRNA Um2552 methyltransferase</fullName>
    </alternativeName>
    <alternativeName>
        <fullName evidence="5">rRNA (uridine-2'-O-)-methyltransferase</fullName>
    </alternativeName>
</protein>
<dbReference type="EC" id="2.1.1.166" evidence="5"/>
<keyword evidence="3 5" id="KW-0808">Transferase</keyword>
<proteinExistence type="inferred from homology"/>
<dbReference type="Pfam" id="PF01728">
    <property type="entry name" value="FtsJ"/>
    <property type="match status" value="1"/>
</dbReference>
<dbReference type="InterPro" id="IPR002792">
    <property type="entry name" value="TRAM_dom"/>
</dbReference>
<feature type="binding site" evidence="5">
    <location>
        <position position="50"/>
    </location>
    <ligand>
        <name>S-adenosyl-L-methionine</name>
        <dbReference type="ChEBI" id="CHEBI:59789"/>
    </ligand>
</feature>
<feature type="domain" description="TRAM" evidence="6">
    <location>
        <begin position="195"/>
        <end position="253"/>
    </location>
</feature>
<dbReference type="PROSITE" id="PS50926">
    <property type="entry name" value="TRAM"/>
    <property type="match status" value="1"/>
</dbReference>
<dbReference type="InterPro" id="IPR015507">
    <property type="entry name" value="rRNA-MeTfrase_E"/>
</dbReference>
<feature type="active site" description="Proton acceptor" evidence="5">
    <location>
        <position position="148"/>
    </location>
</feature>
<evidence type="ECO:0000256" key="2">
    <source>
        <dbReference type="ARBA" id="ARBA00022603"/>
    </source>
</evidence>
<comment type="caution">
    <text evidence="7">The sequence shown here is derived from an EMBL/GenBank/DDBJ whole genome shotgun (WGS) entry which is preliminary data.</text>
</comment>
<keyword evidence="1 5" id="KW-0698">rRNA processing</keyword>
<dbReference type="Proteomes" id="UP000600363">
    <property type="component" value="Unassembled WGS sequence"/>
</dbReference>
<dbReference type="EMBL" id="DUIH01000021">
    <property type="protein sequence ID" value="HIH70187.1"/>
    <property type="molecule type" value="Genomic_DNA"/>
</dbReference>
<evidence type="ECO:0000313" key="8">
    <source>
        <dbReference type="Proteomes" id="UP000600363"/>
    </source>
</evidence>
<comment type="subcellular location">
    <subcellularLocation>
        <location evidence="5">Cytoplasm</location>
    </subcellularLocation>
</comment>
<dbReference type="RefSeq" id="WP_042684784.1">
    <property type="nucleotide sequence ID" value="NZ_DUIH01000021.1"/>
</dbReference>
<dbReference type="HAMAP" id="MF_01547">
    <property type="entry name" value="RNA_methyltr_E"/>
    <property type="match status" value="1"/>
</dbReference>
<dbReference type="InterPro" id="IPR050082">
    <property type="entry name" value="RNA_methyltr_RlmE"/>
</dbReference>
<evidence type="ECO:0000256" key="4">
    <source>
        <dbReference type="ARBA" id="ARBA00022691"/>
    </source>
</evidence>
<dbReference type="PANTHER" id="PTHR10920">
    <property type="entry name" value="RIBOSOMAL RNA METHYLTRANSFERASE"/>
    <property type="match status" value="1"/>
</dbReference>
<dbReference type="SUPFAM" id="SSF50249">
    <property type="entry name" value="Nucleic acid-binding proteins"/>
    <property type="match status" value="1"/>
</dbReference>
<organism evidence="7 8">
    <name type="scientific">Methermicoccus shengliensis</name>
    <dbReference type="NCBI Taxonomy" id="660064"/>
    <lineage>
        <taxon>Archaea</taxon>
        <taxon>Methanobacteriati</taxon>
        <taxon>Methanobacteriota</taxon>
        <taxon>Stenosarchaea group</taxon>
        <taxon>Methanomicrobia</taxon>
        <taxon>Methanosarcinales</taxon>
        <taxon>Methermicoccaceae</taxon>
        <taxon>Methermicoccus</taxon>
    </lineage>
</organism>
<accession>A0A832VXU6</accession>
<dbReference type="Pfam" id="PF01938">
    <property type="entry name" value="TRAM"/>
    <property type="match status" value="1"/>
</dbReference>
<dbReference type="InterPro" id="IPR002877">
    <property type="entry name" value="RNA_MeTrfase_FtsJ_dom"/>
</dbReference>
<feature type="binding site" evidence="5">
    <location>
        <position position="108"/>
    </location>
    <ligand>
        <name>S-adenosyl-L-methionine</name>
        <dbReference type="ChEBI" id="CHEBI:59789"/>
    </ligand>
</feature>
<reference evidence="7" key="1">
    <citation type="journal article" date="2020" name="bioRxiv">
        <title>A rank-normalized archaeal taxonomy based on genome phylogeny resolves widespread incomplete and uneven classifications.</title>
        <authorList>
            <person name="Rinke C."/>
            <person name="Chuvochina M."/>
            <person name="Mussig A.J."/>
            <person name="Chaumeil P.-A."/>
            <person name="Waite D.W."/>
            <person name="Whitman W.B."/>
            <person name="Parks D.H."/>
            <person name="Hugenholtz P."/>
        </authorList>
    </citation>
    <scope>NUCLEOTIDE SEQUENCE</scope>
    <source>
        <strain evidence="7">UBA12518</strain>
    </source>
</reference>
<evidence type="ECO:0000313" key="7">
    <source>
        <dbReference type="EMBL" id="HIH70187.1"/>
    </source>
</evidence>
<evidence type="ECO:0000256" key="1">
    <source>
        <dbReference type="ARBA" id="ARBA00022552"/>
    </source>
</evidence>
<feature type="binding site" evidence="5">
    <location>
        <position position="52"/>
    </location>
    <ligand>
        <name>S-adenosyl-L-methionine</name>
        <dbReference type="ChEBI" id="CHEBI:59789"/>
    </ligand>
</feature>
<dbReference type="GO" id="GO:0008650">
    <property type="term" value="F:rRNA (uridine-2'-O-)-methyltransferase activity"/>
    <property type="evidence" value="ECO:0007669"/>
    <property type="project" value="UniProtKB-UniRule"/>
</dbReference>
<comment type="catalytic activity">
    <reaction evidence="5">
        <text>uridine(2552) in 23S rRNA + S-adenosyl-L-methionine = 2'-O-methyluridine(2552) in 23S rRNA + S-adenosyl-L-homocysteine + H(+)</text>
        <dbReference type="Rhea" id="RHEA:42720"/>
        <dbReference type="Rhea" id="RHEA-COMP:10202"/>
        <dbReference type="Rhea" id="RHEA-COMP:10203"/>
        <dbReference type="ChEBI" id="CHEBI:15378"/>
        <dbReference type="ChEBI" id="CHEBI:57856"/>
        <dbReference type="ChEBI" id="CHEBI:59789"/>
        <dbReference type="ChEBI" id="CHEBI:65315"/>
        <dbReference type="ChEBI" id="CHEBI:74478"/>
        <dbReference type="EC" id="2.1.1.166"/>
    </reaction>
</comment>
<dbReference type="GO" id="GO:0005737">
    <property type="term" value="C:cytoplasm"/>
    <property type="evidence" value="ECO:0007669"/>
    <property type="project" value="UniProtKB-SubCell"/>
</dbReference>
<name>A0A832VXU6_9EURY</name>
<gene>
    <name evidence="5" type="primary">rlmE</name>
    <name evidence="7" type="ORF">HA299_06220</name>
</gene>
<keyword evidence="2 5" id="KW-0489">Methyltransferase</keyword>
<comment type="function">
    <text evidence="5">Specifically methylates the uridine in position 2552 of 23S rRNA at the 2'-O position of the ribose in the fully assembled 50S ribosomal subunit.</text>
</comment>
<dbReference type="InterPro" id="IPR029063">
    <property type="entry name" value="SAM-dependent_MTases_sf"/>
</dbReference>
<evidence type="ECO:0000256" key="5">
    <source>
        <dbReference type="HAMAP-Rule" id="MF_01547"/>
    </source>
</evidence>
<keyword evidence="5" id="KW-0963">Cytoplasm</keyword>
<comment type="similarity">
    <text evidence="5">Belongs to the class I-like SAM-binding methyltransferase superfamily. RNA methyltransferase RlmE family.</text>
</comment>
<feature type="binding site" evidence="5">
    <location>
        <position position="84"/>
    </location>
    <ligand>
        <name>S-adenosyl-L-methionine</name>
        <dbReference type="ChEBI" id="CHEBI:59789"/>
    </ligand>
</feature>
<dbReference type="Gene3D" id="2.40.50.140">
    <property type="entry name" value="Nucleic acid-binding proteins"/>
    <property type="match status" value="1"/>
</dbReference>
<dbReference type="Gene3D" id="3.40.50.150">
    <property type="entry name" value="Vaccinia Virus protein VP39"/>
    <property type="match status" value="1"/>
</dbReference>
<evidence type="ECO:0000256" key="3">
    <source>
        <dbReference type="ARBA" id="ARBA00022679"/>
    </source>
</evidence>
<sequence>MARRRWDYYYKKAKQEGYRSRAAYKLIQICERFDIIRENNIVVDLGAAPGGWMQVARELSHGMVVGVDLKDIEPVEGAITLRGDMRDERTLERVREITGGQVNVVLSDAAPNLSGNWPYDHARSIELAEGALRWARALLAPKGRMVCKVFQGDMLDELLTEVEEYFAKVSLFTPKASRKESAEIYVVARGFFEPALHVGDVHSVVIESLSERGEGVARVNNFVVFVKGADVGEHLDVRIEKVKPRFAIGRRLRQAQS</sequence>
<feature type="binding site" evidence="5">
    <location>
        <position position="68"/>
    </location>
    <ligand>
        <name>S-adenosyl-L-methionine</name>
        <dbReference type="ChEBI" id="CHEBI:59789"/>
    </ligand>
</feature>
<dbReference type="InterPro" id="IPR012340">
    <property type="entry name" value="NA-bd_OB-fold"/>
</dbReference>
<dbReference type="SUPFAM" id="SSF53335">
    <property type="entry name" value="S-adenosyl-L-methionine-dependent methyltransferases"/>
    <property type="match status" value="1"/>
</dbReference>
<evidence type="ECO:0000259" key="6">
    <source>
        <dbReference type="PROSITE" id="PS50926"/>
    </source>
</evidence>
<dbReference type="AlphaFoldDB" id="A0A832VXU6"/>
<keyword evidence="4 5" id="KW-0949">S-adenosyl-L-methionine</keyword>